<feature type="region of interest" description="Disordered" evidence="1">
    <location>
        <begin position="87"/>
        <end position="173"/>
    </location>
</feature>
<feature type="compositionally biased region" description="Polar residues" evidence="1">
    <location>
        <begin position="7"/>
        <end position="16"/>
    </location>
</feature>
<feature type="compositionally biased region" description="Basic residues" evidence="1">
    <location>
        <begin position="152"/>
        <end position="172"/>
    </location>
</feature>
<keyword evidence="3" id="KW-1185">Reference proteome</keyword>
<evidence type="ECO:0000256" key="1">
    <source>
        <dbReference type="SAM" id="MobiDB-lite"/>
    </source>
</evidence>
<evidence type="ECO:0000313" key="3">
    <source>
        <dbReference type="Proteomes" id="UP001195769"/>
    </source>
</evidence>
<evidence type="ECO:0000313" key="2">
    <source>
        <dbReference type="EMBL" id="KAG1898906.1"/>
    </source>
</evidence>
<dbReference type="EMBL" id="JABBWK010000036">
    <property type="protein sequence ID" value="KAG1898906.1"/>
    <property type="molecule type" value="Genomic_DNA"/>
</dbReference>
<feature type="region of interest" description="Disordered" evidence="1">
    <location>
        <begin position="1"/>
        <end position="23"/>
    </location>
</feature>
<accession>A0AAD4E435</accession>
<dbReference type="RefSeq" id="XP_041224482.1">
    <property type="nucleotide sequence ID" value="XM_041377123.1"/>
</dbReference>
<gene>
    <name evidence="2" type="ORF">F5891DRAFT_981560</name>
</gene>
<dbReference type="GeneID" id="64671421"/>
<organism evidence="2 3">
    <name type="scientific">Suillus fuscotomentosus</name>
    <dbReference type="NCBI Taxonomy" id="1912939"/>
    <lineage>
        <taxon>Eukaryota</taxon>
        <taxon>Fungi</taxon>
        <taxon>Dikarya</taxon>
        <taxon>Basidiomycota</taxon>
        <taxon>Agaricomycotina</taxon>
        <taxon>Agaricomycetes</taxon>
        <taxon>Agaricomycetidae</taxon>
        <taxon>Boletales</taxon>
        <taxon>Suillineae</taxon>
        <taxon>Suillaceae</taxon>
        <taxon>Suillus</taxon>
    </lineage>
</organism>
<feature type="compositionally biased region" description="Polar residues" evidence="1">
    <location>
        <begin position="121"/>
        <end position="133"/>
    </location>
</feature>
<dbReference type="Proteomes" id="UP001195769">
    <property type="component" value="Unassembled WGS sequence"/>
</dbReference>
<reference evidence="2" key="1">
    <citation type="journal article" date="2020" name="New Phytol.">
        <title>Comparative genomics reveals dynamic genome evolution in host specialist ectomycorrhizal fungi.</title>
        <authorList>
            <person name="Lofgren L.A."/>
            <person name="Nguyen N.H."/>
            <person name="Vilgalys R."/>
            <person name="Ruytinx J."/>
            <person name="Liao H.L."/>
            <person name="Branco S."/>
            <person name="Kuo A."/>
            <person name="LaButti K."/>
            <person name="Lipzen A."/>
            <person name="Andreopoulos W."/>
            <person name="Pangilinan J."/>
            <person name="Riley R."/>
            <person name="Hundley H."/>
            <person name="Na H."/>
            <person name="Barry K."/>
            <person name="Grigoriev I.V."/>
            <person name="Stajich J.E."/>
            <person name="Kennedy P.G."/>
        </authorList>
    </citation>
    <scope>NUCLEOTIDE SEQUENCE</scope>
    <source>
        <strain evidence="2">FC203</strain>
    </source>
</reference>
<proteinExistence type="predicted"/>
<dbReference type="AlphaFoldDB" id="A0AAD4E435"/>
<protein>
    <submittedName>
        <fullName evidence="2">Uncharacterized protein</fullName>
    </submittedName>
</protein>
<comment type="caution">
    <text evidence="2">The sequence shown here is derived from an EMBL/GenBank/DDBJ whole genome shotgun (WGS) entry which is preliminary data.</text>
</comment>
<sequence>MHHSLCHSLSNTSTKESVSDRNEELAWNGQGMAEAVALSLLNQRLGESSQKIMQPWVVVPTMAVAVEIPDEEASREQDFKGEHLKAAVNKPSVRESWTSELPGGGYFRSATHQGSAEHETTLPSSPSKSYDGNSSSLTETESEPESEGERQRSRRKKRKKKKDWGSRQRIKKAMTGVSIKTPFVWSGRADLDVFDHGAMK</sequence>
<name>A0AAD4E435_9AGAM</name>